<sequence length="185" mass="20988">MKISKVLLATVLTSGFLIAGCAVGDDDHDEYKRGYRSSLDVAPVSNASYSEECGDCHMAYQPGFLPARSWEKMMGNLEDHFGENAELDSETQQQLTQYMVENSAEHADYKRSKAMMKSLADYQTPLRISETRYFIRKHDELPRRVVEDNPEVSSFSRCEVCHTKADSGSYNEHQVNIPGFGQWDD</sequence>
<accession>A0A3B0ZAD2</accession>
<proteinExistence type="predicted"/>
<organism evidence="1">
    <name type="scientific">hydrothermal vent metagenome</name>
    <dbReference type="NCBI Taxonomy" id="652676"/>
    <lineage>
        <taxon>unclassified sequences</taxon>
        <taxon>metagenomes</taxon>
        <taxon>ecological metagenomes</taxon>
    </lineage>
</organism>
<reference evidence="1" key="1">
    <citation type="submission" date="2018-06" db="EMBL/GenBank/DDBJ databases">
        <authorList>
            <person name="Zhirakovskaya E."/>
        </authorList>
    </citation>
    <scope>NUCLEOTIDE SEQUENCE</scope>
</reference>
<dbReference type="PROSITE" id="PS51257">
    <property type="entry name" value="PROKAR_LIPOPROTEIN"/>
    <property type="match status" value="1"/>
</dbReference>
<dbReference type="EMBL" id="UOFP01000225">
    <property type="protein sequence ID" value="VAW88511.1"/>
    <property type="molecule type" value="Genomic_DNA"/>
</dbReference>
<name>A0A3B0ZAD2_9ZZZZ</name>
<dbReference type="Pfam" id="PF09626">
    <property type="entry name" value="DHC"/>
    <property type="match status" value="1"/>
</dbReference>
<protein>
    <recommendedName>
        <fullName evidence="2">Diheme cytochrome c</fullName>
    </recommendedName>
</protein>
<dbReference type="InterPro" id="IPR018588">
    <property type="entry name" value="Dihaem_cytochrome-c"/>
</dbReference>
<dbReference type="AlphaFoldDB" id="A0A3B0ZAD2"/>
<evidence type="ECO:0008006" key="2">
    <source>
        <dbReference type="Google" id="ProtNLM"/>
    </source>
</evidence>
<gene>
    <name evidence="1" type="ORF">MNBD_GAMMA18-392</name>
</gene>
<evidence type="ECO:0000313" key="1">
    <source>
        <dbReference type="EMBL" id="VAW88511.1"/>
    </source>
</evidence>